<dbReference type="GO" id="GO:0046872">
    <property type="term" value="F:metal ion binding"/>
    <property type="evidence" value="ECO:0007669"/>
    <property type="project" value="UniProtKB-KW"/>
</dbReference>
<dbReference type="PANTHER" id="PTHR46112:SF2">
    <property type="entry name" value="XAA-PRO AMINOPEPTIDASE P-RELATED"/>
    <property type="match status" value="1"/>
</dbReference>
<dbReference type="PANTHER" id="PTHR46112">
    <property type="entry name" value="AMINOPEPTIDASE"/>
    <property type="match status" value="1"/>
</dbReference>
<evidence type="ECO:0000256" key="1">
    <source>
        <dbReference type="ARBA" id="ARBA00022723"/>
    </source>
</evidence>
<dbReference type="InterPro" id="IPR036005">
    <property type="entry name" value="Creatinase/aminopeptidase-like"/>
</dbReference>
<organism evidence="5 6">
    <name type="scientific">candidate division CPR1 bacterium GW2011_GWA2_42_17</name>
    <dbReference type="NCBI Taxonomy" id="1618341"/>
    <lineage>
        <taxon>Bacteria</taxon>
        <taxon>candidate division CPR1</taxon>
    </lineage>
</organism>
<feature type="domain" description="Peptidase M24" evidence="4">
    <location>
        <begin position="2"/>
        <end position="128"/>
    </location>
</feature>
<reference evidence="5 6" key="1">
    <citation type="journal article" date="2015" name="Nature">
        <title>rRNA introns, odd ribosomes, and small enigmatic genomes across a large radiation of phyla.</title>
        <authorList>
            <person name="Brown C.T."/>
            <person name="Hug L.A."/>
            <person name="Thomas B.C."/>
            <person name="Sharon I."/>
            <person name="Castelle C.J."/>
            <person name="Singh A."/>
            <person name="Wilkins M.J."/>
            <person name="Williams K.H."/>
            <person name="Banfield J.F."/>
        </authorList>
    </citation>
    <scope>NUCLEOTIDE SEQUENCE [LARGE SCALE GENOMIC DNA]</scope>
</reference>
<evidence type="ECO:0000256" key="3">
    <source>
        <dbReference type="RuleBase" id="RU000590"/>
    </source>
</evidence>
<dbReference type="SUPFAM" id="SSF55920">
    <property type="entry name" value="Creatinase/aminopeptidase"/>
    <property type="match status" value="1"/>
</dbReference>
<dbReference type="Gene3D" id="3.90.230.10">
    <property type="entry name" value="Creatinase/methionine aminopeptidase superfamily"/>
    <property type="match status" value="1"/>
</dbReference>
<dbReference type="GO" id="GO:0016787">
    <property type="term" value="F:hydrolase activity"/>
    <property type="evidence" value="ECO:0007669"/>
    <property type="project" value="UniProtKB-KW"/>
</dbReference>
<dbReference type="Pfam" id="PF00557">
    <property type="entry name" value="Peptidase_M24"/>
    <property type="match status" value="1"/>
</dbReference>
<dbReference type="InterPro" id="IPR050659">
    <property type="entry name" value="Peptidase_M24B"/>
</dbReference>
<dbReference type="PROSITE" id="PS00491">
    <property type="entry name" value="PROLINE_PEPTIDASE"/>
    <property type="match status" value="1"/>
</dbReference>
<dbReference type="InterPro" id="IPR000994">
    <property type="entry name" value="Pept_M24"/>
</dbReference>
<protein>
    <submittedName>
        <fullName evidence="5">Proline dipeptidase</fullName>
    </submittedName>
</protein>
<evidence type="ECO:0000313" key="5">
    <source>
        <dbReference type="EMBL" id="KKS43600.1"/>
    </source>
</evidence>
<keyword evidence="1 3" id="KW-0479">Metal-binding</keyword>
<evidence type="ECO:0000313" key="6">
    <source>
        <dbReference type="Proteomes" id="UP000034875"/>
    </source>
</evidence>
<dbReference type="InterPro" id="IPR001131">
    <property type="entry name" value="Peptidase_M24B_aminopep-P_CS"/>
</dbReference>
<dbReference type="AlphaFoldDB" id="A0A0G0Z4G2"/>
<comment type="similarity">
    <text evidence="3">Belongs to the peptidase M24B family.</text>
</comment>
<evidence type="ECO:0000259" key="4">
    <source>
        <dbReference type="Pfam" id="PF00557"/>
    </source>
</evidence>
<dbReference type="EMBL" id="LCCZ01000028">
    <property type="protein sequence ID" value="KKS43600.1"/>
    <property type="molecule type" value="Genomic_DNA"/>
</dbReference>
<keyword evidence="2" id="KW-0378">Hydrolase</keyword>
<name>A0A0G0Z4G2_9BACT</name>
<proteinExistence type="inferred from homology"/>
<comment type="caution">
    <text evidence="5">The sequence shown here is derived from an EMBL/GenBank/DDBJ whole genome shotgun (WGS) entry which is preliminary data.</text>
</comment>
<accession>A0A0G0Z4G2</accession>
<dbReference type="PATRIC" id="fig|1618341.3.peg.482"/>
<sequence>MIDWGVRYKGYVSDMTRTIAIGKPPSRLIKIYEIVREAQTLACEKAKAGMTGAELDAICRDYISQKGFGKYFIHSTGHGIGMEIHELPVIAPKHNAPLPVGSVITCEPGIYIPNLGGARIEDSLVLTAKGAINLSKMVSKKLLVL</sequence>
<gene>
    <name evidence="5" type="ORF">UV05_C0028G0009</name>
</gene>
<evidence type="ECO:0000256" key="2">
    <source>
        <dbReference type="ARBA" id="ARBA00022801"/>
    </source>
</evidence>
<dbReference type="Proteomes" id="UP000034875">
    <property type="component" value="Unassembled WGS sequence"/>
</dbReference>